<keyword evidence="1" id="KW-0812">Transmembrane</keyword>
<reference evidence="2" key="1">
    <citation type="journal article" date="2021" name="Nat. Commun.">
        <title>Genetic determinants of endophytism in the Arabidopsis root mycobiome.</title>
        <authorList>
            <person name="Mesny F."/>
            <person name="Miyauchi S."/>
            <person name="Thiergart T."/>
            <person name="Pickel B."/>
            <person name="Atanasova L."/>
            <person name="Karlsson M."/>
            <person name="Huettel B."/>
            <person name="Barry K.W."/>
            <person name="Haridas S."/>
            <person name="Chen C."/>
            <person name="Bauer D."/>
            <person name="Andreopoulos W."/>
            <person name="Pangilinan J."/>
            <person name="LaButti K."/>
            <person name="Riley R."/>
            <person name="Lipzen A."/>
            <person name="Clum A."/>
            <person name="Drula E."/>
            <person name="Henrissat B."/>
            <person name="Kohler A."/>
            <person name="Grigoriev I.V."/>
            <person name="Martin F.M."/>
            <person name="Hacquard S."/>
        </authorList>
    </citation>
    <scope>NUCLEOTIDE SEQUENCE</scope>
    <source>
        <strain evidence="2">MPI-SDFR-AT-0117</strain>
    </source>
</reference>
<dbReference type="EMBL" id="JAGSXJ010000031">
    <property type="protein sequence ID" value="KAH6669680.1"/>
    <property type="molecule type" value="Genomic_DNA"/>
</dbReference>
<keyword evidence="1" id="KW-0472">Membrane</keyword>
<evidence type="ECO:0000313" key="3">
    <source>
        <dbReference type="Proteomes" id="UP000770015"/>
    </source>
</evidence>
<feature type="transmembrane region" description="Helical" evidence="1">
    <location>
        <begin position="78"/>
        <end position="96"/>
    </location>
</feature>
<evidence type="ECO:0000313" key="2">
    <source>
        <dbReference type="EMBL" id="KAH6669680.1"/>
    </source>
</evidence>
<dbReference type="OrthoDB" id="5352400at2759"/>
<gene>
    <name evidence="2" type="ORF">F5X68DRAFT_50626</name>
</gene>
<feature type="transmembrane region" description="Helical" evidence="1">
    <location>
        <begin position="12"/>
        <end position="30"/>
    </location>
</feature>
<organism evidence="2 3">
    <name type="scientific">Plectosphaerella plurivora</name>
    <dbReference type="NCBI Taxonomy" id="936078"/>
    <lineage>
        <taxon>Eukaryota</taxon>
        <taxon>Fungi</taxon>
        <taxon>Dikarya</taxon>
        <taxon>Ascomycota</taxon>
        <taxon>Pezizomycotina</taxon>
        <taxon>Sordariomycetes</taxon>
        <taxon>Hypocreomycetidae</taxon>
        <taxon>Glomerellales</taxon>
        <taxon>Plectosphaerellaceae</taxon>
        <taxon>Plectosphaerella</taxon>
    </lineage>
</organism>
<feature type="transmembrane region" description="Helical" evidence="1">
    <location>
        <begin position="169"/>
        <end position="191"/>
    </location>
</feature>
<comment type="caution">
    <text evidence="2">The sequence shown here is derived from an EMBL/GenBank/DDBJ whole genome shotgun (WGS) entry which is preliminary data.</text>
</comment>
<keyword evidence="1" id="KW-1133">Transmembrane helix</keyword>
<dbReference type="AlphaFoldDB" id="A0A9P8V3B2"/>
<keyword evidence="3" id="KW-1185">Reference proteome</keyword>
<evidence type="ECO:0000256" key="1">
    <source>
        <dbReference type="SAM" id="Phobius"/>
    </source>
</evidence>
<name>A0A9P8V3B2_9PEZI</name>
<dbReference type="Proteomes" id="UP000770015">
    <property type="component" value="Unassembled WGS sequence"/>
</dbReference>
<feature type="transmembrane region" description="Helical" evidence="1">
    <location>
        <begin position="108"/>
        <end position="128"/>
    </location>
</feature>
<proteinExistence type="predicted"/>
<protein>
    <submittedName>
        <fullName evidence="2">Uncharacterized protein</fullName>
    </submittedName>
</protein>
<accession>A0A9P8V3B2</accession>
<sequence>MDANRFADRCLLGIELCLCVTLAGLFGAAYPDRFRTALWEAGGAAGWNSDPRQRIYFYANYKEPPVVPLIWSQRLTDSNLAVALLSLAMVLARITMRTAGQLRPTFAAIYDAILSLVWTHSVISQMSADMSDPKHPSPHPWYVTRGCGAARGEVAGACHVSQASFAVSLLVMLLYLSRLAVVAVHGVGALMRKWQERHDYQFLTVNVEDVDGHDKDEEARMKRERERYLYHEALSPVLAFFPEDSR</sequence>